<dbReference type="InParanoid" id="A0A218ZAD2"/>
<protein>
    <recommendedName>
        <fullName evidence="5">GPI anchored protein</fullName>
    </recommendedName>
</protein>
<dbReference type="Proteomes" id="UP000242519">
    <property type="component" value="Unassembled WGS sequence"/>
</dbReference>
<evidence type="ECO:0008006" key="5">
    <source>
        <dbReference type="Google" id="ProtNLM"/>
    </source>
</evidence>
<feature type="signal peptide" evidence="2">
    <location>
        <begin position="1"/>
        <end position="23"/>
    </location>
</feature>
<feature type="region of interest" description="Disordered" evidence="1">
    <location>
        <begin position="23"/>
        <end position="42"/>
    </location>
</feature>
<evidence type="ECO:0000256" key="1">
    <source>
        <dbReference type="SAM" id="MobiDB-lite"/>
    </source>
</evidence>
<dbReference type="OrthoDB" id="2426396at2759"/>
<dbReference type="EMBL" id="MZNU01000133">
    <property type="protein sequence ID" value="OWP04126.1"/>
    <property type="molecule type" value="Genomic_DNA"/>
</dbReference>
<feature type="chain" id="PRO_5013030349" description="GPI anchored protein" evidence="2">
    <location>
        <begin position="24"/>
        <end position="489"/>
    </location>
</feature>
<evidence type="ECO:0000313" key="4">
    <source>
        <dbReference type="Proteomes" id="UP000242519"/>
    </source>
</evidence>
<keyword evidence="2" id="KW-0732">Signal</keyword>
<dbReference type="PANTHER" id="PTHR39599:SF2">
    <property type="entry name" value="ANCHORED PROTEIN, PUTATIVE (AFU_ORTHOLOGUE AFUA_1G09650)-RELATED"/>
    <property type="match status" value="1"/>
</dbReference>
<keyword evidence="4" id="KW-1185">Reference proteome</keyword>
<dbReference type="STRING" id="503106.A0A218ZAD2"/>
<proteinExistence type="predicted"/>
<accession>A0A218ZAD2</accession>
<name>A0A218ZAD2_9HELO</name>
<reference evidence="3 4" key="1">
    <citation type="submission" date="2017-04" db="EMBL/GenBank/DDBJ databases">
        <title>Draft genome sequence of Marssonina coronaria NL1: causal agent of apple blotch.</title>
        <authorList>
            <person name="Cheng Q."/>
        </authorList>
    </citation>
    <scope>NUCLEOTIDE SEQUENCE [LARGE SCALE GENOMIC DNA]</scope>
    <source>
        <strain evidence="3 4">NL1</strain>
    </source>
</reference>
<dbReference type="PANTHER" id="PTHR39599">
    <property type="entry name" value="GPI-ANCHORED PROTEIN (EUROFUNG)-RELATED-RELATED"/>
    <property type="match status" value="1"/>
</dbReference>
<gene>
    <name evidence="3" type="ORF">B2J93_5947</name>
</gene>
<organism evidence="3 4">
    <name type="scientific">Diplocarpon coronariae</name>
    <dbReference type="NCBI Taxonomy" id="2795749"/>
    <lineage>
        <taxon>Eukaryota</taxon>
        <taxon>Fungi</taxon>
        <taxon>Dikarya</taxon>
        <taxon>Ascomycota</taxon>
        <taxon>Pezizomycotina</taxon>
        <taxon>Leotiomycetes</taxon>
        <taxon>Helotiales</taxon>
        <taxon>Drepanopezizaceae</taxon>
        <taxon>Diplocarpon</taxon>
    </lineage>
</organism>
<evidence type="ECO:0000313" key="3">
    <source>
        <dbReference type="EMBL" id="OWP04126.1"/>
    </source>
</evidence>
<sequence>MRPHSIFALPASILLLITSHTTAQSPQDPDAPSQWPSYLPPHVKFYPEDPPTRRRDLEAIDQHLRLGRKPVGVMKMSEDEGEKFYMEYWQFEEPLEEQQTPIGMADSLRKRDLEEEERLAVNASAIINFRPPFVLHTEDMNAGDAGLTELRFRDSRRVLAELRKRTFTCPTGTADCSAIGFPGSCCSTSEMCFKIEDTGLGEVGCCPSGASCGGTITRCDAPNTACPSSLGGGCCIPNFVCVEGGCAMNSSLVVVITKTFTVTASSTTRTSTSVSTVTSRPTNSVCPLDAQTCAASLGGGCCPTNRVCALSSCAPLPATPTTTLVSSAMLTTTATGVEPIRPNSGSSTDLTTTSNLGPFTCPTGFYACEAYYEGGCCRTGRDCQKISCPPTSSTTIINGGVTIVVPVDSAAVVATPTGNCAQGWETCAASLGGNCCPSGWGCGTASCSSADASSTNVLQKASPGVAGRASGETSLLLAMLGFMGGLVMI</sequence>
<evidence type="ECO:0000256" key="2">
    <source>
        <dbReference type="SAM" id="SignalP"/>
    </source>
</evidence>
<dbReference type="AlphaFoldDB" id="A0A218ZAD2"/>
<comment type="caution">
    <text evidence="3">The sequence shown here is derived from an EMBL/GenBank/DDBJ whole genome shotgun (WGS) entry which is preliminary data.</text>
</comment>